<gene>
    <name evidence="3" type="ORF">MM415A01372_0005</name>
    <name evidence="2" type="ORF">MM415B01253_0013</name>
</gene>
<keyword evidence="1" id="KW-0472">Membrane</keyword>
<proteinExistence type="predicted"/>
<name>A0A6M3IPZ2_9ZZZZ</name>
<feature type="transmembrane region" description="Helical" evidence="1">
    <location>
        <begin position="49"/>
        <end position="71"/>
    </location>
</feature>
<keyword evidence="1" id="KW-1133">Transmembrane helix</keyword>
<dbReference type="AlphaFoldDB" id="A0A6M3IPZ2"/>
<dbReference type="EMBL" id="MT141378">
    <property type="protein sequence ID" value="QJA59639.1"/>
    <property type="molecule type" value="Genomic_DNA"/>
</dbReference>
<keyword evidence="1" id="KW-0812">Transmembrane</keyword>
<dbReference type="EMBL" id="MT142261">
    <property type="protein sequence ID" value="QJA77053.1"/>
    <property type="molecule type" value="Genomic_DNA"/>
</dbReference>
<protein>
    <submittedName>
        <fullName evidence="2">Uncharacterized protein</fullName>
    </submittedName>
</protein>
<sequence>MNQDDRDKKIEETHDVVIQLKTVILGIDGDPGLVGLVYSNTRKINKITIILAGLIGTGLVTGGSIGISHLIS</sequence>
<evidence type="ECO:0000313" key="2">
    <source>
        <dbReference type="EMBL" id="QJA59639.1"/>
    </source>
</evidence>
<evidence type="ECO:0000313" key="3">
    <source>
        <dbReference type="EMBL" id="QJA77053.1"/>
    </source>
</evidence>
<accession>A0A6M3IPZ2</accession>
<reference evidence="2" key="1">
    <citation type="submission" date="2020-03" db="EMBL/GenBank/DDBJ databases">
        <title>The deep terrestrial virosphere.</title>
        <authorList>
            <person name="Holmfeldt K."/>
            <person name="Nilsson E."/>
            <person name="Simone D."/>
            <person name="Lopez-Fernandez M."/>
            <person name="Wu X."/>
            <person name="de Brujin I."/>
            <person name="Lundin D."/>
            <person name="Andersson A."/>
            <person name="Bertilsson S."/>
            <person name="Dopson M."/>
        </authorList>
    </citation>
    <scope>NUCLEOTIDE SEQUENCE</scope>
    <source>
        <strain evidence="3">MM415A01372</strain>
        <strain evidence="2">MM415B01253</strain>
    </source>
</reference>
<organism evidence="2">
    <name type="scientific">viral metagenome</name>
    <dbReference type="NCBI Taxonomy" id="1070528"/>
    <lineage>
        <taxon>unclassified sequences</taxon>
        <taxon>metagenomes</taxon>
        <taxon>organismal metagenomes</taxon>
    </lineage>
</organism>
<evidence type="ECO:0000256" key="1">
    <source>
        <dbReference type="SAM" id="Phobius"/>
    </source>
</evidence>